<feature type="region of interest" description="Disordered" evidence="7">
    <location>
        <begin position="57"/>
        <end position="79"/>
    </location>
</feature>
<accession>A0AA85KAA9</accession>
<dbReference type="Gene3D" id="1.20.120.1350">
    <property type="entry name" value="Pneumovirus matrix protein 2 (M2), zinc-binding domain"/>
    <property type="match status" value="1"/>
</dbReference>
<feature type="region of interest" description="Disordered" evidence="7">
    <location>
        <begin position="118"/>
        <end position="150"/>
    </location>
</feature>
<dbReference type="InterPro" id="IPR045124">
    <property type="entry name" value="Su(sable)-like"/>
</dbReference>
<feature type="compositionally biased region" description="Low complexity" evidence="7">
    <location>
        <begin position="604"/>
        <end position="620"/>
    </location>
</feature>
<dbReference type="PROSITE" id="PS50103">
    <property type="entry name" value="ZF_C3H1"/>
    <property type="match status" value="3"/>
</dbReference>
<dbReference type="Pfam" id="PF22623">
    <property type="entry name" value="zf-CCCH_9"/>
    <property type="match status" value="1"/>
</dbReference>
<dbReference type="SMART" id="SM00356">
    <property type="entry name" value="ZnF_C3H1"/>
    <property type="match status" value="3"/>
</dbReference>
<feature type="zinc finger region" description="C3H1-type" evidence="6">
    <location>
        <begin position="146"/>
        <end position="173"/>
    </location>
</feature>
<keyword evidence="3" id="KW-0677">Repeat</keyword>
<dbReference type="WBParaSite" id="TREG1_88100.7">
    <property type="protein sequence ID" value="TREG1_88100.7"/>
    <property type="gene ID" value="TREG1_88100"/>
</dbReference>
<dbReference type="Pfam" id="PF00642">
    <property type="entry name" value="zf-CCCH"/>
    <property type="match status" value="1"/>
</dbReference>
<evidence type="ECO:0000256" key="2">
    <source>
        <dbReference type="ARBA" id="ARBA00022723"/>
    </source>
</evidence>
<feature type="compositionally biased region" description="Low complexity" evidence="7">
    <location>
        <begin position="501"/>
        <end position="519"/>
    </location>
</feature>
<feature type="compositionally biased region" description="Basic and acidic residues" evidence="7">
    <location>
        <begin position="648"/>
        <end position="658"/>
    </location>
</feature>
<feature type="compositionally biased region" description="Acidic residues" evidence="7">
    <location>
        <begin position="16"/>
        <end position="34"/>
    </location>
</feature>
<feature type="region of interest" description="Disordered" evidence="7">
    <location>
        <begin position="465"/>
        <end position="531"/>
    </location>
</feature>
<dbReference type="InterPro" id="IPR000571">
    <property type="entry name" value="Znf_CCCH"/>
</dbReference>
<dbReference type="Proteomes" id="UP000050795">
    <property type="component" value="Unassembled WGS sequence"/>
</dbReference>
<dbReference type="GO" id="GO:0008270">
    <property type="term" value="F:zinc ion binding"/>
    <property type="evidence" value="ECO:0007669"/>
    <property type="project" value="UniProtKB-KW"/>
</dbReference>
<feature type="region of interest" description="Disordered" evidence="7">
    <location>
        <begin position="387"/>
        <end position="421"/>
    </location>
</feature>
<evidence type="ECO:0000313" key="9">
    <source>
        <dbReference type="Proteomes" id="UP000050795"/>
    </source>
</evidence>
<reference evidence="10" key="2">
    <citation type="submission" date="2023-11" db="UniProtKB">
        <authorList>
            <consortium name="WormBaseParasite"/>
        </authorList>
    </citation>
    <scope>IDENTIFICATION</scope>
</reference>
<reference evidence="9" key="1">
    <citation type="submission" date="2022-06" db="EMBL/GenBank/DDBJ databases">
        <authorList>
            <person name="Berger JAMES D."/>
            <person name="Berger JAMES D."/>
        </authorList>
    </citation>
    <scope>NUCLEOTIDE SEQUENCE [LARGE SCALE GENOMIC DNA]</scope>
</reference>
<evidence type="ECO:0000256" key="6">
    <source>
        <dbReference type="PROSITE-ProRule" id="PRU00723"/>
    </source>
</evidence>
<dbReference type="GO" id="GO:0045892">
    <property type="term" value="P:negative regulation of DNA-templated transcription"/>
    <property type="evidence" value="ECO:0007669"/>
    <property type="project" value="InterPro"/>
</dbReference>
<evidence type="ECO:0000259" key="8">
    <source>
        <dbReference type="PROSITE" id="PS50103"/>
    </source>
</evidence>
<evidence type="ECO:0000256" key="4">
    <source>
        <dbReference type="ARBA" id="ARBA00022771"/>
    </source>
</evidence>
<sequence>MSLVCNQLMATIDFEEGEVEDVSGSDHEDSDQEYEERTPPKYDFILLSMYFHRVGLHKHSKRRRRGGGKTRNPHRDSSVLAVDYKVDASHMDLGNGSHKRPREKLQILEFLSENEDETDSVDRERVDDRKPSKVNRKKKKRKRDRQPSQSRCKYFMDGRCSKGSSCPFLHDVTPTKKHELCKFYAVGVCSKESSCSYLHGEFPCKFFHLTNDCHHGEECKFSHAPLTDFTRSLLEKLASKHNTDRPSVKSGQVWQAELSQASLSGRSWNDNHGDIDYRFDQKSLQIGTSDKELINPGFNPQRMPSLAPNLFAPICAPGPRPFRPEHDLVRVRGMRPFNMIPGEQMPPIVYPKDERCFPPPNPYGPITFPPQHTMPTAACAPTVNGFRPPSLLDTPPRCPQPRTMLPRSRMMDPGNVRFPRFRPRGETLCPLGIRPPMRPIFNSLQEEDIVSSELDKMAALLASSKPINDERKDDSAVPPTSPLGINDPQQRENSSFENETDALAPDDPVDDTAVPEPAASAQLSMASPQGPIPWRLIPLDMSVKIPYPLMQLPISELPYRFEDPRLRGQLATLRPQPQSRLSSNSDSENPKHNDHSEPHIQNETNPSGNTDDSSSTSTNRRPVKLQLHEMANTFANSSTEHLNPSGRQGDRSYLDDPRFRRRRIMTSSSTTLPTNTVNQCNSNNAMQTAQECSD</sequence>
<dbReference type="Pfam" id="PF18345">
    <property type="entry name" value="zf_CCCH_4"/>
    <property type="match status" value="1"/>
</dbReference>
<feature type="compositionally biased region" description="Polar residues" evidence="7">
    <location>
        <begin position="487"/>
        <end position="497"/>
    </location>
</feature>
<feature type="domain" description="C3H1-type" evidence="8">
    <location>
        <begin position="146"/>
        <end position="173"/>
    </location>
</feature>
<dbReference type="PANTHER" id="PTHR13119">
    <property type="entry name" value="ZINC FINGER CCCH DOMAIN-CONTAINING PROTEI"/>
    <property type="match status" value="1"/>
</dbReference>
<dbReference type="InterPro" id="IPR054361">
    <property type="entry name" value="Znf-CCCH_ZC3H4/6/8"/>
</dbReference>
<dbReference type="SUPFAM" id="SSF90229">
    <property type="entry name" value="CCCH zinc finger"/>
    <property type="match status" value="3"/>
</dbReference>
<feature type="zinc finger region" description="C3H1-type" evidence="6">
    <location>
        <begin position="175"/>
        <end position="202"/>
    </location>
</feature>
<evidence type="ECO:0000313" key="10">
    <source>
        <dbReference type="WBParaSite" id="TREG1_88100.7"/>
    </source>
</evidence>
<name>A0AA85KAA9_TRIRE</name>
<feature type="compositionally biased region" description="Basic and acidic residues" evidence="7">
    <location>
        <begin position="588"/>
        <end position="600"/>
    </location>
</feature>
<feature type="domain" description="C3H1-type" evidence="8">
    <location>
        <begin position="203"/>
        <end position="226"/>
    </location>
</feature>
<dbReference type="GO" id="GO:0005634">
    <property type="term" value="C:nucleus"/>
    <property type="evidence" value="ECO:0007669"/>
    <property type="project" value="TreeGrafter"/>
</dbReference>
<evidence type="ECO:0000256" key="3">
    <source>
        <dbReference type="ARBA" id="ARBA00022737"/>
    </source>
</evidence>
<feature type="compositionally biased region" description="Polar residues" evidence="7">
    <location>
        <begin position="575"/>
        <end position="587"/>
    </location>
</feature>
<dbReference type="Gene3D" id="4.10.1000.10">
    <property type="entry name" value="Zinc finger, CCCH-type"/>
    <property type="match status" value="1"/>
</dbReference>
<keyword evidence="9" id="KW-1185">Reference proteome</keyword>
<feature type="zinc finger region" description="C3H1-type" evidence="6">
    <location>
        <begin position="203"/>
        <end position="226"/>
    </location>
</feature>
<feature type="domain" description="C3H1-type" evidence="8">
    <location>
        <begin position="175"/>
        <end position="202"/>
    </location>
</feature>
<feature type="compositionally biased region" description="Basic residues" evidence="7">
    <location>
        <begin position="57"/>
        <end position="72"/>
    </location>
</feature>
<keyword evidence="5 6" id="KW-0862">Zinc</keyword>
<feature type="compositionally biased region" description="Polar residues" evidence="7">
    <location>
        <begin position="636"/>
        <end position="646"/>
    </location>
</feature>
<keyword evidence="4 6" id="KW-0863">Zinc-finger</keyword>
<protein>
    <recommendedName>
        <fullName evidence="8">C3H1-type domain-containing protein</fullName>
    </recommendedName>
</protein>
<keyword evidence="2 6" id="KW-0479">Metal-binding</keyword>
<feature type="region of interest" description="Disordered" evidence="7">
    <location>
        <begin position="571"/>
        <end position="620"/>
    </location>
</feature>
<dbReference type="AlphaFoldDB" id="A0AA85KAA9"/>
<evidence type="ECO:0000256" key="5">
    <source>
        <dbReference type="ARBA" id="ARBA00022833"/>
    </source>
</evidence>
<organism evidence="9 10">
    <name type="scientific">Trichobilharzia regenti</name>
    <name type="common">Nasal bird schistosome</name>
    <dbReference type="NCBI Taxonomy" id="157069"/>
    <lineage>
        <taxon>Eukaryota</taxon>
        <taxon>Metazoa</taxon>
        <taxon>Spiralia</taxon>
        <taxon>Lophotrochozoa</taxon>
        <taxon>Platyhelminthes</taxon>
        <taxon>Trematoda</taxon>
        <taxon>Digenea</taxon>
        <taxon>Strigeidida</taxon>
        <taxon>Schistosomatoidea</taxon>
        <taxon>Schistosomatidae</taxon>
        <taxon>Trichobilharzia</taxon>
    </lineage>
</organism>
<feature type="compositionally biased region" description="Basic residues" evidence="7">
    <location>
        <begin position="132"/>
        <end position="144"/>
    </location>
</feature>
<dbReference type="InterPro" id="IPR036855">
    <property type="entry name" value="Znf_CCCH_sf"/>
</dbReference>
<feature type="compositionally biased region" description="Basic and acidic residues" evidence="7">
    <location>
        <begin position="120"/>
        <end position="131"/>
    </location>
</feature>
<dbReference type="GO" id="GO:0003723">
    <property type="term" value="F:RNA binding"/>
    <property type="evidence" value="ECO:0007669"/>
    <property type="project" value="InterPro"/>
</dbReference>
<feature type="region of interest" description="Disordered" evidence="7">
    <location>
        <begin position="16"/>
        <end position="38"/>
    </location>
</feature>
<evidence type="ECO:0000256" key="1">
    <source>
        <dbReference type="ARBA" id="ARBA00022553"/>
    </source>
</evidence>
<proteinExistence type="predicted"/>
<evidence type="ECO:0000256" key="7">
    <source>
        <dbReference type="SAM" id="MobiDB-lite"/>
    </source>
</evidence>
<keyword evidence="1" id="KW-0597">Phosphoprotein</keyword>
<feature type="region of interest" description="Disordered" evidence="7">
    <location>
        <begin position="636"/>
        <end position="658"/>
    </location>
</feature>
<dbReference type="PANTHER" id="PTHR13119:SF12">
    <property type="entry name" value="PROTEIN SUPPRESSOR OF SABLE"/>
    <property type="match status" value="1"/>
</dbReference>